<sequence>MSNKYHRKLFLKLTAFANAALLLKPLETLAQYKTGKAAIAENVIFYKKGTAQYELLRKGFNKRINKYPEVIALAKNTAGVAEAIRYAARNHLPVAIKSGGHCMEGFSCNDGGMVINLSAMKATSWMNDGRLLVQPGCTLAQLYDSVLSKKRYIPGGSCGSVGIGGLTLGGGYGLLSRKYGLTCDSLEEVTMVDGKGNIVNSNTDPELLWACRGGGNGNFGVITEMKFKTYAAPVTMQSFRFRAFKTDPARMKNITEQWFLITQSLPVSCFSALVLSAKTVYILLTNIAGHSADVEKAVQQLTQLTDRKTATRPTPLAQALKVFYAESQPVLFKNASAGLYKSFDDISGCIDAVLGITRSTPGMIYQINTLGGNIQNAEAEKASAFPHRAYSYFSELQTYWETASQGNRLLQRFEAVQALFSGNNIRTQYRNYPDIHFKDWAHLYYGSNYERLQKVKAKYDPDNLIRHEQSVQL</sequence>
<dbReference type="Gene3D" id="3.30.465.10">
    <property type="match status" value="1"/>
</dbReference>
<dbReference type="PANTHER" id="PTHR42973:SF39">
    <property type="entry name" value="FAD-BINDING PCMH-TYPE DOMAIN-CONTAINING PROTEIN"/>
    <property type="match status" value="1"/>
</dbReference>
<dbReference type="InterPro" id="IPR050416">
    <property type="entry name" value="FAD-linked_Oxidoreductase"/>
</dbReference>
<organism evidence="8 9">
    <name type="scientific">Niabella ginsenosidivorans</name>
    <dbReference type="NCBI Taxonomy" id="1176587"/>
    <lineage>
        <taxon>Bacteria</taxon>
        <taxon>Pseudomonadati</taxon>
        <taxon>Bacteroidota</taxon>
        <taxon>Chitinophagia</taxon>
        <taxon>Chitinophagales</taxon>
        <taxon>Chitinophagaceae</taxon>
        <taxon>Niabella</taxon>
    </lineage>
</organism>
<evidence type="ECO:0000313" key="8">
    <source>
        <dbReference type="EMBL" id="ANH80803.1"/>
    </source>
</evidence>
<evidence type="ECO:0000313" key="9">
    <source>
        <dbReference type="Proteomes" id="UP000077667"/>
    </source>
</evidence>
<evidence type="ECO:0000256" key="6">
    <source>
        <dbReference type="SAM" id="SignalP"/>
    </source>
</evidence>
<dbReference type="Gene3D" id="3.30.43.10">
    <property type="entry name" value="Uridine Diphospho-n-acetylenolpyruvylglucosamine Reductase, domain 2"/>
    <property type="match status" value="1"/>
</dbReference>
<protein>
    <recommendedName>
        <fullName evidence="7">FAD-binding PCMH-type domain-containing protein</fullName>
    </recommendedName>
</protein>
<dbReference type="OrthoDB" id="545125at2"/>
<dbReference type="Gene3D" id="3.40.462.20">
    <property type="match status" value="1"/>
</dbReference>
<dbReference type="SUPFAM" id="SSF56176">
    <property type="entry name" value="FAD-binding/transporter-associated domain-like"/>
    <property type="match status" value="1"/>
</dbReference>
<dbReference type="RefSeq" id="WP_067753910.1">
    <property type="nucleotide sequence ID" value="NZ_CP015772.1"/>
</dbReference>
<dbReference type="AlphaFoldDB" id="A0A1A9HZV7"/>
<keyword evidence="3" id="KW-0285">Flavoprotein</keyword>
<dbReference type="InterPro" id="IPR016166">
    <property type="entry name" value="FAD-bd_PCMH"/>
</dbReference>
<keyword evidence="4" id="KW-0274">FAD</keyword>
<evidence type="ECO:0000256" key="2">
    <source>
        <dbReference type="ARBA" id="ARBA00005466"/>
    </source>
</evidence>
<dbReference type="InterPro" id="IPR016169">
    <property type="entry name" value="FAD-bd_PCMH_sub2"/>
</dbReference>
<dbReference type="PROSITE" id="PS51387">
    <property type="entry name" value="FAD_PCMH"/>
    <property type="match status" value="1"/>
</dbReference>
<evidence type="ECO:0000259" key="7">
    <source>
        <dbReference type="PROSITE" id="PS51387"/>
    </source>
</evidence>
<name>A0A1A9HZV7_9BACT</name>
<evidence type="ECO:0000256" key="3">
    <source>
        <dbReference type="ARBA" id="ARBA00022630"/>
    </source>
</evidence>
<evidence type="ECO:0000256" key="4">
    <source>
        <dbReference type="ARBA" id="ARBA00022827"/>
    </source>
</evidence>
<dbReference type="GO" id="GO:0016491">
    <property type="term" value="F:oxidoreductase activity"/>
    <property type="evidence" value="ECO:0007669"/>
    <property type="project" value="UniProtKB-KW"/>
</dbReference>
<dbReference type="Pfam" id="PF08031">
    <property type="entry name" value="BBE"/>
    <property type="match status" value="1"/>
</dbReference>
<comment type="similarity">
    <text evidence="2">Belongs to the oxygen-dependent FAD-linked oxidoreductase family.</text>
</comment>
<proteinExistence type="inferred from homology"/>
<evidence type="ECO:0000256" key="5">
    <source>
        <dbReference type="ARBA" id="ARBA00023002"/>
    </source>
</evidence>
<feature type="chain" id="PRO_5008389662" description="FAD-binding PCMH-type domain-containing protein" evidence="6">
    <location>
        <begin position="20"/>
        <end position="473"/>
    </location>
</feature>
<keyword evidence="6" id="KW-0732">Signal</keyword>
<feature type="signal peptide" evidence="6">
    <location>
        <begin position="1"/>
        <end position="19"/>
    </location>
</feature>
<dbReference type="GO" id="GO:0071949">
    <property type="term" value="F:FAD binding"/>
    <property type="evidence" value="ECO:0007669"/>
    <property type="project" value="InterPro"/>
</dbReference>
<evidence type="ECO:0000256" key="1">
    <source>
        <dbReference type="ARBA" id="ARBA00001974"/>
    </source>
</evidence>
<dbReference type="Pfam" id="PF01565">
    <property type="entry name" value="FAD_binding_4"/>
    <property type="match status" value="1"/>
</dbReference>
<dbReference type="Proteomes" id="UP000077667">
    <property type="component" value="Chromosome"/>
</dbReference>
<dbReference type="InterPro" id="IPR016167">
    <property type="entry name" value="FAD-bd_PCMH_sub1"/>
</dbReference>
<dbReference type="EMBL" id="CP015772">
    <property type="protein sequence ID" value="ANH80803.1"/>
    <property type="molecule type" value="Genomic_DNA"/>
</dbReference>
<keyword evidence="9" id="KW-1185">Reference proteome</keyword>
<comment type="cofactor">
    <cofactor evidence="1">
        <name>FAD</name>
        <dbReference type="ChEBI" id="CHEBI:57692"/>
    </cofactor>
</comment>
<gene>
    <name evidence="8" type="ORF">A8C56_07260</name>
</gene>
<feature type="domain" description="FAD-binding PCMH-type" evidence="7">
    <location>
        <begin position="63"/>
        <end position="232"/>
    </location>
</feature>
<keyword evidence="5" id="KW-0560">Oxidoreductase</keyword>
<dbReference type="InterPro" id="IPR036318">
    <property type="entry name" value="FAD-bd_PCMH-like_sf"/>
</dbReference>
<dbReference type="InterPro" id="IPR012951">
    <property type="entry name" value="BBE"/>
</dbReference>
<dbReference type="PANTHER" id="PTHR42973">
    <property type="entry name" value="BINDING OXIDOREDUCTASE, PUTATIVE (AFU_ORTHOLOGUE AFUA_1G17690)-RELATED"/>
    <property type="match status" value="1"/>
</dbReference>
<dbReference type="STRING" id="1176587.A8C56_07260"/>
<accession>A0A1A9HZV7</accession>
<dbReference type="KEGG" id="nia:A8C56_07260"/>
<dbReference type="InterPro" id="IPR006094">
    <property type="entry name" value="Oxid_FAD_bind_N"/>
</dbReference>
<reference evidence="8 9" key="1">
    <citation type="submission" date="2016-05" db="EMBL/GenBank/DDBJ databases">
        <title>Niabella ginsenosidivorans BS26 whole genome sequencing.</title>
        <authorList>
            <person name="Im W.T."/>
            <person name="Siddiqi M.Z."/>
        </authorList>
    </citation>
    <scope>NUCLEOTIDE SEQUENCE [LARGE SCALE GENOMIC DNA]</scope>
    <source>
        <strain evidence="8 9">BS26</strain>
    </source>
</reference>